<dbReference type="EMBL" id="CP011387">
    <property type="protein sequence ID" value="ANE42700.1"/>
    <property type="molecule type" value="Genomic_DNA"/>
</dbReference>
<evidence type="ECO:0000313" key="5">
    <source>
        <dbReference type="Proteomes" id="UP000077363"/>
    </source>
</evidence>
<name>A0A172T6T8_9DEIO</name>
<protein>
    <submittedName>
        <fullName evidence="4">Signal transduction protein</fullName>
    </submittedName>
</protein>
<dbReference type="KEGG" id="dpu:SU48_01815"/>
<dbReference type="STRING" id="1182568.SU48_01815"/>
<evidence type="ECO:0000256" key="1">
    <source>
        <dbReference type="ARBA" id="ARBA00023122"/>
    </source>
</evidence>
<proteinExistence type="predicted"/>
<feature type="domain" description="CBS" evidence="3">
    <location>
        <begin position="10"/>
        <end position="66"/>
    </location>
</feature>
<dbReference type="PANTHER" id="PTHR43080">
    <property type="entry name" value="CBS DOMAIN-CONTAINING PROTEIN CBSX3, MITOCHONDRIAL"/>
    <property type="match status" value="1"/>
</dbReference>
<feature type="domain" description="CBS" evidence="3">
    <location>
        <begin position="74"/>
        <end position="129"/>
    </location>
</feature>
<dbReference type="Gene3D" id="3.10.580.10">
    <property type="entry name" value="CBS-domain"/>
    <property type="match status" value="1"/>
</dbReference>
<dbReference type="OrthoDB" id="9802114at2"/>
<accession>A0A172T6T8</accession>
<gene>
    <name evidence="4" type="ORF">SU48_01815</name>
</gene>
<dbReference type="InterPro" id="IPR046342">
    <property type="entry name" value="CBS_dom_sf"/>
</dbReference>
<dbReference type="PATRIC" id="fig|1182568.3.peg.381"/>
<dbReference type="InterPro" id="IPR000644">
    <property type="entry name" value="CBS_dom"/>
</dbReference>
<reference evidence="4 5" key="1">
    <citation type="submission" date="2015-01" db="EMBL/GenBank/DDBJ databases">
        <title>Deinococcus puniceus/DY1/ whole genome sequencing.</title>
        <authorList>
            <person name="Kim M.K."/>
            <person name="Srinivasan S."/>
            <person name="Lee J.-J."/>
        </authorList>
    </citation>
    <scope>NUCLEOTIDE SEQUENCE [LARGE SCALE GENOMIC DNA]</scope>
    <source>
        <strain evidence="4 5">DY1</strain>
    </source>
</reference>
<organism evidence="4 5">
    <name type="scientific">Deinococcus puniceus</name>
    <dbReference type="NCBI Taxonomy" id="1182568"/>
    <lineage>
        <taxon>Bacteria</taxon>
        <taxon>Thermotogati</taxon>
        <taxon>Deinococcota</taxon>
        <taxon>Deinococci</taxon>
        <taxon>Deinococcales</taxon>
        <taxon>Deinococcaceae</taxon>
        <taxon>Deinococcus</taxon>
    </lineage>
</organism>
<keyword evidence="1 2" id="KW-0129">CBS domain</keyword>
<evidence type="ECO:0000256" key="2">
    <source>
        <dbReference type="PROSITE-ProRule" id="PRU00703"/>
    </source>
</evidence>
<dbReference type="PANTHER" id="PTHR43080:SF2">
    <property type="entry name" value="CBS DOMAIN-CONTAINING PROTEIN"/>
    <property type="match status" value="1"/>
</dbReference>
<dbReference type="Proteomes" id="UP000077363">
    <property type="component" value="Chromosome"/>
</dbReference>
<dbReference type="AlphaFoldDB" id="A0A172T6T8"/>
<sequence length="140" mass="14951">MTQLTLRDIMTRDLTTVDGGATLKEVATLMREQDIGNVLIMDGERLAGIVTDRDIVIRAVAYGHDLGSAITDYASDNVFTMDASSSVQDAAQEMSNRQLRRLPITEDGKVVGIVALADLATNATGRADEQALQGISQPTG</sequence>
<dbReference type="PROSITE" id="PS51371">
    <property type="entry name" value="CBS"/>
    <property type="match status" value="2"/>
</dbReference>
<dbReference type="InterPro" id="IPR051257">
    <property type="entry name" value="Diverse_CBS-Domain"/>
</dbReference>
<dbReference type="RefSeq" id="WP_064013753.1">
    <property type="nucleotide sequence ID" value="NZ_CP011387.1"/>
</dbReference>
<evidence type="ECO:0000313" key="4">
    <source>
        <dbReference type="EMBL" id="ANE42700.1"/>
    </source>
</evidence>
<evidence type="ECO:0000259" key="3">
    <source>
        <dbReference type="PROSITE" id="PS51371"/>
    </source>
</evidence>
<dbReference type="Pfam" id="PF00571">
    <property type="entry name" value="CBS"/>
    <property type="match status" value="2"/>
</dbReference>
<dbReference type="SUPFAM" id="SSF54631">
    <property type="entry name" value="CBS-domain pair"/>
    <property type="match status" value="1"/>
</dbReference>
<keyword evidence="5" id="KW-1185">Reference proteome</keyword>
<dbReference type="SMART" id="SM00116">
    <property type="entry name" value="CBS"/>
    <property type="match status" value="2"/>
</dbReference>
<dbReference type="CDD" id="cd04622">
    <property type="entry name" value="CBS_pair_HRP1_like"/>
    <property type="match status" value="1"/>
</dbReference>